<evidence type="ECO:0000313" key="4">
    <source>
        <dbReference type="Proteomes" id="UP000198804"/>
    </source>
</evidence>
<dbReference type="Proteomes" id="UP000198804">
    <property type="component" value="Unassembled WGS sequence"/>
</dbReference>
<evidence type="ECO:0000256" key="2">
    <source>
        <dbReference type="SAM" id="SignalP"/>
    </source>
</evidence>
<evidence type="ECO:0000313" key="3">
    <source>
        <dbReference type="EMBL" id="SFK67553.1"/>
    </source>
</evidence>
<gene>
    <name evidence="3" type="ORF">SAMN04488125_103184</name>
</gene>
<feature type="signal peptide" evidence="2">
    <location>
        <begin position="1"/>
        <end position="25"/>
    </location>
</feature>
<organism evidence="3 4">
    <name type="scientific">Methylorubrum salsuginis</name>
    <dbReference type="NCBI Taxonomy" id="414703"/>
    <lineage>
        <taxon>Bacteria</taxon>
        <taxon>Pseudomonadati</taxon>
        <taxon>Pseudomonadota</taxon>
        <taxon>Alphaproteobacteria</taxon>
        <taxon>Hyphomicrobiales</taxon>
        <taxon>Methylobacteriaceae</taxon>
        <taxon>Methylorubrum</taxon>
    </lineage>
</organism>
<reference evidence="4" key="1">
    <citation type="submission" date="2016-10" db="EMBL/GenBank/DDBJ databases">
        <authorList>
            <person name="Varghese N."/>
            <person name="Submissions S."/>
        </authorList>
    </citation>
    <scope>NUCLEOTIDE SEQUENCE [LARGE SCALE GENOMIC DNA]</scope>
    <source>
        <strain evidence="4">CGMCC 1.6474</strain>
    </source>
</reference>
<feature type="region of interest" description="Disordered" evidence="1">
    <location>
        <begin position="52"/>
        <end position="89"/>
    </location>
</feature>
<name>A0A1I4BGD2_9HYPH</name>
<feature type="chain" id="PRO_5011670479" evidence="2">
    <location>
        <begin position="26"/>
        <end position="89"/>
    </location>
</feature>
<proteinExistence type="predicted"/>
<protein>
    <submittedName>
        <fullName evidence="3">Uncharacterized protein</fullName>
    </submittedName>
</protein>
<dbReference type="AlphaFoldDB" id="A0A1I4BGD2"/>
<sequence>MKTRVAAVVAAVMLGATAPVSSALAFSAAAPVERTAPVTRFAPEVTGSLGVHDDPKFTRCPTSSAAEGNANQQHFPVKQYGQTSGGTRC</sequence>
<feature type="compositionally biased region" description="Polar residues" evidence="1">
    <location>
        <begin position="60"/>
        <end position="89"/>
    </location>
</feature>
<dbReference type="RefSeq" id="WP_091943046.1">
    <property type="nucleotide sequence ID" value="NZ_FOSV01000003.1"/>
</dbReference>
<keyword evidence="4" id="KW-1185">Reference proteome</keyword>
<dbReference type="OrthoDB" id="7998255at2"/>
<accession>A0A1I4BGD2</accession>
<evidence type="ECO:0000256" key="1">
    <source>
        <dbReference type="SAM" id="MobiDB-lite"/>
    </source>
</evidence>
<keyword evidence="2" id="KW-0732">Signal</keyword>
<dbReference type="EMBL" id="FOSV01000003">
    <property type="protein sequence ID" value="SFK67553.1"/>
    <property type="molecule type" value="Genomic_DNA"/>
</dbReference>